<protein>
    <submittedName>
        <fullName evidence="1">Photosystem II stability/assembly factor</fullName>
    </submittedName>
</protein>
<sequence>MGSLSEPVMLLNSSLTGRRTPPPPTPYSHSHFIPRIACSLQKPDPSSSSDSTSLTRRHFVSQTATATLSLSLCISTFFEQQPAYSAEEALSAWERVYLPTDPGVVLLDIAFVPDDESHGFLLGTRQTILETKDGGKTWVPRSIPSAEEEDFNYRFNSISFQGKEGWIVGKPAILLYTSDAGDTWERIPLSAQLPGDMVYIKATGEKSAEMVTDQGAIYITSNRGYNWRAAVQETVSATLNRTVSSGISGASYYTGTFNTVNRSPDGSYVAVSSRGNFYLTWEPGQPFWQPHNRAVARRIQNMGWRSDGGLWLLVRGGGLYLSKGTGLTEEFEEAQVQSRGFGILDVGYRSKDEAWAAGGSGILLKTTNGGKTWIRDKAADNIAANLYSVKFINEKRGFVLGNDGVLLQYLG</sequence>
<accession>A0ACC1XHY7</accession>
<keyword evidence="2" id="KW-1185">Reference proteome</keyword>
<gene>
    <name evidence="1" type="ORF">OWV82_016625</name>
</gene>
<organism evidence="1 2">
    <name type="scientific">Melia azedarach</name>
    <name type="common">Chinaberry tree</name>
    <dbReference type="NCBI Taxonomy" id="155640"/>
    <lineage>
        <taxon>Eukaryota</taxon>
        <taxon>Viridiplantae</taxon>
        <taxon>Streptophyta</taxon>
        <taxon>Embryophyta</taxon>
        <taxon>Tracheophyta</taxon>
        <taxon>Spermatophyta</taxon>
        <taxon>Magnoliopsida</taxon>
        <taxon>eudicotyledons</taxon>
        <taxon>Gunneridae</taxon>
        <taxon>Pentapetalae</taxon>
        <taxon>rosids</taxon>
        <taxon>malvids</taxon>
        <taxon>Sapindales</taxon>
        <taxon>Meliaceae</taxon>
        <taxon>Melia</taxon>
    </lineage>
</organism>
<comment type="caution">
    <text evidence="1">The sequence shown here is derived from an EMBL/GenBank/DDBJ whole genome shotgun (WGS) entry which is preliminary data.</text>
</comment>
<dbReference type="EMBL" id="CM051402">
    <property type="protein sequence ID" value="KAJ4710442.1"/>
    <property type="molecule type" value="Genomic_DNA"/>
</dbReference>
<proteinExistence type="predicted"/>
<evidence type="ECO:0000313" key="2">
    <source>
        <dbReference type="Proteomes" id="UP001164539"/>
    </source>
</evidence>
<evidence type="ECO:0000313" key="1">
    <source>
        <dbReference type="EMBL" id="KAJ4710442.1"/>
    </source>
</evidence>
<name>A0ACC1XHY7_MELAZ</name>
<dbReference type="Proteomes" id="UP001164539">
    <property type="component" value="Chromosome 9"/>
</dbReference>
<reference evidence="1 2" key="1">
    <citation type="journal article" date="2023" name="Science">
        <title>Complex scaffold remodeling in plant triterpene biosynthesis.</title>
        <authorList>
            <person name="De La Pena R."/>
            <person name="Hodgson H."/>
            <person name="Liu J.C."/>
            <person name="Stephenson M.J."/>
            <person name="Martin A.C."/>
            <person name="Owen C."/>
            <person name="Harkess A."/>
            <person name="Leebens-Mack J."/>
            <person name="Jimenez L.E."/>
            <person name="Osbourn A."/>
            <person name="Sattely E.S."/>
        </authorList>
    </citation>
    <scope>NUCLEOTIDE SEQUENCE [LARGE SCALE GENOMIC DNA]</scope>
    <source>
        <strain evidence="2">cv. JPN11</strain>
        <tissue evidence="1">Leaf</tissue>
    </source>
</reference>